<accession>A0AAD7GEG8</accession>
<sequence length="593" mass="65077">MWGAGKDGVVETEGCAKMRREVPVCIKESGNAVTSKSCGVGRDVLCKDKGKVGETGRGLSGTRVNCRGNTTSELRVKRRRKCQGLRRPPPKKSKRKPRQAQVSSDEVRRKTWLQRGSERKQPALQRVRGSAQGSGRPRKACPLGNNKRLVCAGSLGAANGQCGRRPWRFSHLACTWRESSGMSSSETGESKRKARGGSDSREKGSSSGDEDGKRQAKEQPRVSRRIIAWTPVDACAVWVRVRRGNGKVVAEHREGAPIRYEDAAATHGEGAPVGKGDAASTRGEIAPVGKVGVRRAHGQRQPLQIQGYEIAVAGVGECDRGEMQEKQRVDAQKNAYMHLKLGKGGERKVPLQQRKGGCNEKKYQRPRDQTYLQHGVTSSERESRRHPQLRGGCTLPGKGQKAKTWRQSKGNSSAQTGRKTSTGRKASAWRRKKRDAICTFDGFIGSRSNKSIALCAGFSRQPVGPAVSQEGEERRKEKETGTGSGGERRRERHCRLPVVSPRWLPPSPMSDVVAVRTATLVARHQGAIGLYQRGLVLCSAKEERVLSGPEGVRISTVHLLRGALLSLSRTERYEDRLPDWCQSCLLGRRLSRA</sequence>
<organism evidence="2 3">
    <name type="scientific">Mycena rosella</name>
    <name type="common">Pink bonnet</name>
    <name type="synonym">Agaricus rosellus</name>
    <dbReference type="NCBI Taxonomy" id="1033263"/>
    <lineage>
        <taxon>Eukaryota</taxon>
        <taxon>Fungi</taxon>
        <taxon>Dikarya</taxon>
        <taxon>Basidiomycota</taxon>
        <taxon>Agaricomycotina</taxon>
        <taxon>Agaricomycetes</taxon>
        <taxon>Agaricomycetidae</taxon>
        <taxon>Agaricales</taxon>
        <taxon>Marasmiineae</taxon>
        <taxon>Mycenaceae</taxon>
        <taxon>Mycena</taxon>
    </lineage>
</organism>
<reference evidence="2" key="1">
    <citation type="submission" date="2023-03" db="EMBL/GenBank/DDBJ databases">
        <title>Massive genome expansion in bonnet fungi (Mycena s.s.) driven by repeated elements and novel gene families across ecological guilds.</title>
        <authorList>
            <consortium name="Lawrence Berkeley National Laboratory"/>
            <person name="Harder C.B."/>
            <person name="Miyauchi S."/>
            <person name="Viragh M."/>
            <person name="Kuo A."/>
            <person name="Thoen E."/>
            <person name="Andreopoulos B."/>
            <person name="Lu D."/>
            <person name="Skrede I."/>
            <person name="Drula E."/>
            <person name="Henrissat B."/>
            <person name="Morin E."/>
            <person name="Kohler A."/>
            <person name="Barry K."/>
            <person name="LaButti K."/>
            <person name="Morin E."/>
            <person name="Salamov A."/>
            <person name="Lipzen A."/>
            <person name="Mereny Z."/>
            <person name="Hegedus B."/>
            <person name="Baldrian P."/>
            <person name="Stursova M."/>
            <person name="Weitz H."/>
            <person name="Taylor A."/>
            <person name="Grigoriev I.V."/>
            <person name="Nagy L.G."/>
            <person name="Martin F."/>
            <person name="Kauserud H."/>
        </authorList>
    </citation>
    <scope>NUCLEOTIDE SEQUENCE</scope>
    <source>
        <strain evidence="2">CBHHK067</strain>
    </source>
</reference>
<feature type="region of interest" description="Disordered" evidence="1">
    <location>
        <begin position="78"/>
        <end position="145"/>
    </location>
</feature>
<keyword evidence="3" id="KW-1185">Reference proteome</keyword>
<feature type="region of interest" description="Disordered" evidence="1">
    <location>
        <begin position="349"/>
        <end position="431"/>
    </location>
</feature>
<name>A0AAD7GEG8_MYCRO</name>
<feature type="compositionally biased region" description="Basic and acidic residues" evidence="1">
    <location>
        <begin position="357"/>
        <end position="368"/>
    </location>
</feature>
<evidence type="ECO:0000313" key="2">
    <source>
        <dbReference type="EMBL" id="KAJ7691137.1"/>
    </source>
</evidence>
<feature type="compositionally biased region" description="Basic residues" evidence="1">
    <location>
        <begin position="78"/>
        <end position="98"/>
    </location>
</feature>
<feature type="compositionally biased region" description="Polar residues" evidence="1">
    <location>
        <begin position="407"/>
        <end position="424"/>
    </location>
</feature>
<feature type="compositionally biased region" description="Low complexity" evidence="1">
    <location>
        <begin position="178"/>
        <end position="187"/>
    </location>
</feature>
<protein>
    <submittedName>
        <fullName evidence="2">Uncharacterized protein</fullName>
    </submittedName>
</protein>
<proteinExistence type="predicted"/>
<dbReference type="EMBL" id="JARKIE010000060">
    <property type="protein sequence ID" value="KAJ7691137.1"/>
    <property type="molecule type" value="Genomic_DNA"/>
</dbReference>
<feature type="region of interest" description="Disordered" evidence="1">
    <location>
        <begin position="178"/>
        <end position="222"/>
    </location>
</feature>
<feature type="compositionally biased region" description="Basic and acidic residues" evidence="1">
    <location>
        <begin position="188"/>
        <end position="221"/>
    </location>
</feature>
<dbReference type="AlphaFoldDB" id="A0AAD7GEG8"/>
<evidence type="ECO:0000256" key="1">
    <source>
        <dbReference type="SAM" id="MobiDB-lite"/>
    </source>
</evidence>
<gene>
    <name evidence="2" type="ORF">B0H17DRAFT_1133912</name>
</gene>
<feature type="region of interest" description="Disordered" evidence="1">
    <location>
        <begin position="462"/>
        <end position="492"/>
    </location>
</feature>
<feature type="compositionally biased region" description="Basic and acidic residues" evidence="1">
    <location>
        <begin position="471"/>
        <end position="480"/>
    </location>
</feature>
<comment type="caution">
    <text evidence="2">The sequence shown here is derived from an EMBL/GenBank/DDBJ whole genome shotgun (WGS) entry which is preliminary data.</text>
</comment>
<dbReference type="Proteomes" id="UP001221757">
    <property type="component" value="Unassembled WGS sequence"/>
</dbReference>
<evidence type="ECO:0000313" key="3">
    <source>
        <dbReference type="Proteomes" id="UP001221757"/>
    </source>
</evidence>